<dbReference type="EMBL" id="CACRSQ010000003">
    <property type="protein sequence ID" value="VYS87605.1"/>
    <property type="molecule type" value="Genomic_DNA"/>
</dbReference>
<dbReference type="RefSeq" id="WP_006569014.1">
    <property type="nucleotide sequence ID" value="NZ_CAUCWK010000088.1"/>
</dbReference>
<evidence type="ECO:0000313" key="1">
    <source>
        <dbReference type="EMBL" id="VYS87605.1"/>
    </source>
</evidence>
<gene>
    <name evidence="1" type="ORF">ACLFYP115_00750</name>
</gene>
<reference evidence="1" key="1">
    <citation type="submission" date="2019-11" db="EMBL/GenBank/DDBJ databases">
        <authorList>
            <person name="Feng L."/>
        </authorList>
    </citation>
    <scope>NUCLEOTIDE SEQUENCE</scope>
    <source>
        <strain evidence="1">AcaccaeLFYP115</strain>
    </source>
</reference>
<proteinExistence type="predicted"/>
<sequence>MKSKGEAGEHLCTNPPVLKNPYSLVNATVSDILEKKEYLGHTVNFKTYK</sequence>
<name>A0A6N2S6W9_9FIRM</name>
<dbReference type="AlphaFoldDB" id="A0A6N2S6W9"/>
<protein>
    <submittedName>
        <fullName evidence="1">Uncharacterized protein</fullName>
    </submittedName>
</protein>
<accession>A0A6N2S6W9</accession>
<organism evidence="1">
    <name type="scientific">Anaerostipes caccae</name>
    <dbReference type="NCBI Taxonomy" id="105841"/>
    <lineage>
        <taxon>Bacteria</taxon>
        <taxon>Bacillati</taxon>
        <taxon>Bacillota</taxon>
        <taxon>Clostridia</taxon>
        <taxon>Lachnospirales</taxon>
        <taxon>Lachnospiraceae</taxon>
        <taxon>Anaerostipes</taxon>
    </lineage>
</organism>